<keyword evidence="13" id="KW-1133">Transmembrane helix</keyword>
<evidence type="ECO:0000256" key="3">
    <source>
        <dbReference type="ARBA" id="ARBA00016337"/>
    </source>
</evidence>
<dbReference type="HOGENOM" id="CLU_044403_0_0_6"/>
<evidence type="ECO:0000256" key="7">
    <source>
        <dbReference type="ARBA" id="ARBA00022827"/>
    </source>
</evidence>
<dbReference type="OrthoDB" id="9778595at2"/>
<dbReference type="PIRSF" id="PIRSF006268">
    <property type="entry name" value="ApbE"/>
    <property type="match status" value="1"/>
</dbReference>
<accession>C8NBC5</accession>
<keyword evidence="4 11" id="KW-0285">Flavoprotein</keyword>
<keyword evidence="8 11" id="KW-0460">Magnesium</keyword>
<dbReference type="PANTHER" id="PTHR30040:SF2">
    <property type="entry name" value="FAD:PROTEIN FMN TRANSFERASE"/>
    <property type="match status" value="1"/>
</dbReference>
<keyword evidence="7 11" id="KW-0274">FAD</keyword>
<dbReference type="Pfam" id="PF02424">
    <property type="entry name" value="ApbE"/>
    <property type="match status" value="1"/>
</dbReference>
<organism evidence="14 15">
    <name type="scientific">Cardiobacterium hominis (strain ATCC 15826 / DSM 8339 / NCTC 10426 / 6573)</name>
    <dbReference type="NCBI Taxonomy" id="638300"/>
    <lineage>
        <taxon>Bacteria</taxon>
        <taxon>Pseudomonadati</taxon>
        <taxon>Pseudomonadota</taxon>
        <taxon>Gammaproteobacteria</taxon>
        <taxon>Cardiobacteriales</taxon>
        <taxon>Cardiobacteriaceae</taxon>
        <taxon>Cardiobacterium</taxon>
    </lineage>
</organism>
<feature type="binding site" evidence="12">
    <location>
        <position position="330"/>
    </location>
    <ligand>
        <name>Mg(2+)</name>
        <dbReference type="ChEBI" id="CHEBI:18420"/>
    </ligand>
</feature>
<dbReference type="AlphaFoldDB" id="C8NBC5"/>
<feature type="transmembrane region" description="Helical" evidence="13">
    <location>
        <begin position="36"/>
        <end position="57"/>
    </location>
</feature>
<dbReference type="SUPFAM" id="SSF143631">
    <property type="entry name" value="ApbE-like"/>
    <property type="match status" value="1"/>
</dbReference>
<evidence type="ECO:0000256" key="11">
    <source>
        <dbReference type="PIRNR" id="PIRNR006268"/>
    </source>
</evidence>
<evidence type="ECO:0000256" key="2">
    <source>
        <dbReference type="ARBA" id="ARBA00011955"/>
    </source>
</evidence>
<evidence type="ECO:0000256" key="5">
    <source>
        <dbReference type="ARBA" id="ARBA00022679"/>
    </source>
</evidence>
<keyword evidence="15" id="KW-1185">Reference proteome</keyword>
<evidence type="ECO:0000256" key="4">
    <source>
        <dbReference type="ARBA" id="ARBA00022630"/>
    </source>
</evidence>
<keyword evidence="5 11" id="KW-0808">Transferase</keyword>
<evidence type="ECO:0000256" key="8">
    <source>
        <dbReference type="ARBA" id="ARBA00022842"/>
    </source>
</evidence>
<evidence type="ECO:0000256" key="12">
    <source>
        <dbReference type="PIRSR" id="PIRSR006268-2"/>
    </source>
</evidence>
<sequence length="380" mass="41271">MTTARTGSMPMIFCLMMGSLDEVGAMIRLSFRRKNGLLRLAVAVFFIISSLLTGVFMTREAALITLQGQTMGTDYSVKYIDWADGRALPSPAAIKAQIERRLHEVNAEMSPYLPDSAISQFNQLRDDRWFLLPPDFATVLREAVALHEVTQGGLDVSLGALVNLWGFGPEPRRDSPPPPDAIAARTSGMGQFELAEESGMWFVRKHAPLLQLDLCAIAKGYGVDAVAGVLAAADIGDFLVEIGGELYGRGVNPQRQPWWVGVEHPLQRTQHVAVVALDGLALATSGDYRNFFVDDNGAMQSHVIDPRSGRPVRHDIASLSVLAPTAMRADGLATGLYALGAEAAWAVATQQDLAVCLVTRRDGDFHRILSPAFQAQLQFA</sequence>
<dbReference type="Proteomes" id="UP000004870">
    <property type="component" value="Unassembled WGS sequence"/>
</dbReference>
<feature type="binding site" evidence="12">
    <location>
        <position position="334"/>
    </location>
    <ligand>
        <name>Mg(2+)</name>
        <dbReference type="ChEBI" id="CHEBI:18420"/>
    </ligand>
</feature>
<proteinExistence type="inferred from homology"/>
<comment type="catalytic activity">
    <reaction evidence="10 11">
        <text>L-threonyl-[protein] + FAD = FMN-L-threonyl-[protein] + AMP + H(+)</text>
        <dbReference type="Rhea" id="RHEA:36847"/>
        <dbReference type="Rhea" id="RHEA-COMP:11060"/>
        <dbReference type="Rhea" id="RHEA-COMP:11061"/>
        <dbReference type="ChEBI" id="CHEBI:15378"/>
        <dbReference type="ChEBI" id="CHEBI:30013"/>
        <dbReference type="ChEBI" id="CHEBI:57692"/>
        <dbReference type="ChEBI" id="CHEBI:74257"/>
        <dbReference type="ChEBI" id="CHEBI:456215"/>
        <dbReference type="EC" id="2.7.1.180"/>
    </reaction>
</comment>
<dbReference type="PANTHER" id="PTHR30040">
    <property type="entry name" value="THIAMINE BIOSYNTHESIS LIPOPROTEIN APBE"/>
    <property type="match status" value="1"/>
</dbReference>
<dbReference type="Gene3D" id="3.10.520.10">
    <property type="entry name" value="ApbE-like domains"/>
    <property type="match status" value="1"/>
</dbReference>
<gene>
    <name evidence="14" type="primary">apbE2</name>
    <name evidence="14" type="ORF">HMPREF0198_1803</name>
</gene>
<evidence type="ECO:0000256" key="6">
    <source>
        <dbReference type="ARBA" id="ARBA00022723"/>
    </source>
</evidence>
<evidence type="ECO:0000256" key="10">
    <source>
        <dbReference type="ARBA" id="ARBA00048540"/>
    </source>
</evidence>
<keyword evidence="13" id="KW-0812">Transmembrane</keyword>
<reference evidence="14 15" key="1">
    <citation type="submission" date="2009-08" db="EMBL/GenBank/DDBJ databases">
        <authorList>
            <person name="Qin X."/>
            <person name="Bachman B."/>
            <person name="Battles P."/>
            <person name="Bell A."/>
            <person name="Bess C."/>
            <person name="Bickham C."/>
            <person name="Chaboub L."/>
            <person name="Chen D."/>
            <person name="Coyle M."/>
            <person name="Deiros D.R."/>
            <person name="Dinh H."/>
            <person name="Forbes L."/>
            <person name="Fowler G."/>
            <person name="Francisco L."/>
            <person name="Fu Q."/>
            <person name="Gubbala S."/>
            <person name="Hale W."/>
            <person name="Han Y."/>
            <person name="Hemphill L."/>
            <person name="Highlander S.K."/>
            <person name="Hirani K."/>
            <person name="Hogues M."/>
            <person name="Jackson L."/>
            <person name="Jakkamsetti A."/>
            <person name="Javaid M."/>
            <person name="Jiang H."/>
            <person name="Korchina V."/>
            <person name="Kovar C."/>
            <person name="Lara F."/>
            <person name="Lee S."/>
            <person name="Mata R."/>
            <person name="Mathew T."/>
            <person name="Moen C."/>
            <person name="Morales K."/>
            <person name="Munidasa M."/>
            <person name="Nazareth L."/>
            <person name="Ngo R."/>
            <person name="Nguyen L."/>
            <person name="Okwuonu G."/>
            <person name="Ongeri F."/>
            <person name="Patil S."/>
            <person name="Petrosino J."/>
            <person name="Pham C."/>
            <person name="Pham P."/>
            <person name="Pu L.-L."/>
            <person name="Puazo M."/>
            <person name="Raj R."/>
            <person name="Reid J."/>
            <person name="Rouhana J."/>
            <person name="Saada N."/>
            <person name="Shang Y."/>
            <person name="Simmons D."/>
            <person name="Thornton R."/>
            <person name="Warren J."/>
            <person name="Weissenberger G."/>
            <person name="Zhang J."/>
            <person name="Zhang L."/>
            <person name="Zhou C."/>
            <person name="Zhu D."/>
            <person name="Muzny D."/>
            <person name="Worley K."/>
            <person name="Gibbs R."/>
        </authorList>
    </citation>
    <scope>NUCLEOTIDE SEQUENCE [LARGE SCALE GENOMIC DNA]</scope>
    <source>
        <strain evidence="15">ATCC 15826 / DSM 8339 / NCTC 10426 / 6573</strain>
    </source>
</reference>
<dbReference type="STRING" id="2718.CHUV0807_1969"/>
<comment type="cofactor">
    <cofactor evidence="12">
        <name>Mg(2+)</name>
        <dbReference type="ChEBI" id="CHEBI:18420"/>
    </cofactor>
    <cofactor evidence="12">
        <name>Mn(2+)</name>
        <dbReference type="ChEBI" id="CHEBI:29035"/>
    </cofactor>
    <text evidence="12">Magnesium. Can also use manganese.</text>
</comment>
<protein>
    <recommendedName>
        <fullName evidence="3 11">FAD:protein FMN transferase</fullName>
        <ecNumber evidence="2 11">2.7.1.180</ecNumber>
    </recommendedName>
    <alternativeName>
        <fullName evidence="9 11">Flavin transferase</fullName>
    </alternativeName>
</protein>
<comment type="caution">
    <text evidence="14">The sequence shown here is derived from an EMBL/GenBank/DDBJ whole genome shotgun (WGS) entry which is preliminary data.</text>
</comment>
<evidence type="ECO:0000256" key="13">
    <source>
        <dbReference type="SAM" id="Phobius"/>
    </source>
</evidence>
<dbReference type="InterPro" id="IPR024932">
    <property type="entry name" value="ApbE"/>
</dbReference>
<dbReference type="GO" id="GO:0046872">
    <property type="term" value="F:metal ion binding"/>
    <property type="evidence" value="ECO:0007669"/>
    <property type="project" value="UniProtKB-UniRule"/>
</dbReference>
<dbReference type="GO" id="GO:0016740">
    <property type="term" value="F:transferase activity"/>
    <property type="evidence" value="ECO:0007669"/>
    <property type="project" value="UniProtKB-UniRule"/>
</dbReference>
<dbReference type="EMBL" id="ACKY01000102">
    <property type="protein sequence ID" value="EEV88093.1"/>
    <property type="molecule type" value="Genomic_DNA"/>
</dbReference>
<evidence type="ECO:0000256" key="9">
    <source>
        <dbReference type="ARBA" id="ARBA00031306"/>
    </source>
</evidence>
<evidence type="ECO:0000256" key="1">
    <source>
        <dbReference type="ARBA" id="ARBA00008282"/>
    </source>
</evidence>
<name>C8NBC5_CARH6</name>
<dbReference type="EC" id="2.7.1.180" evidence="2 11"/>
<feature type="binding site" evidence="12">
    <location>
        <position position="216"/>
    </location>
    <ligand>
        <name>Mg(2+)</name>
        <dbReference type="ChEBI" id="CHEBI:18420"/>
    </ligand>
</feature>
<keyword evidence="13" id="KW-0472">Membrane</keyword>
<comment type="similarity">
    <text evidence="1 11">Belongs to the ApbE family.</text>
</comment>
<evidence type="ECO:0000313" key="15">
    <source>
        <dbReference type="Proteomes" id="UP000004870"/>
    </source>
</evidence>
<evidence type="ECO:0000313" key="14">
    <source>
        <dbReference type="EMBL" id="EEV88093.1"/>
    </source>
</evidence>
<dbReference type="InterPro" id="IPR003374">
    <property type="entry name" value="ApbE-like_sf"/>
</dbReference>
<keyword evidence="6 11" id="KW-0479">Metal-binding</keyword>